<feature type="signal peptide" evidence="1">
    <location>
        <begin position="1"/>
        <end position="17"/>
    </location>
</feature>
<dbReference type="AlphaFoldDB" id="A0A0D0CSU6"/>
<name>A0A0D0CSU6_9AGAR</name>
<keyword evidence="3" id="KW-1185">Reference proteome</keyword>
<organism evidence="2 3">
    <name type="scientific">Collybiopsis luxurians FD-317 M1</name>
    <dbReference type="NCBI Taxonomy" id="944289"/>
    <lineage>
        <taxon>Eukaryota</taxon>
        <taxon>Fungi</taxon>
        <taxon>Dikarya</taxon>
        <taxon>Basidiomycota</taxon>
        <taxon>Agaricomycotina</taxon>
        <taxon>Agaricomycetes</taxon>
        <taxon>Agaricomycetidae</taxon>
        <taxon>Agaricales</taxon>
        <taxon>Marasmiineae</taxon>
        <taxon>Omphalotaceae</taxon>
        <taxon>Collybiopsis</taxon>
        <taxon>Collybiopsis luxurians</taxon>
    </lineage>
</organism>
<dbReference type="EMBL" id="KN834767">
    <property type="protein sequence ID" value="KIK62437.1"/>
    <property type="molecule type" value="Genomic_DNA"/>
</dbReference>
<dbReference type="OrthoDB" id="2910007at2759"/>
<gene>
    <name evidence="2" type="ORF">GYMLUDRAFT_260181</name>
</gene>
<dbReference type="HOGENOM" id="CLU_125099_0_0_1"/>
<evidence type="ECO:0000313" key="3">
    <source>
        <dbReference type="Proteomes" id="UP000053593"/>
    </source>
</evidence>
<keyword evidence="1" id="KW-0732">Signal</keyword>
<evidence type="ECO:0000256" key="1">
    <source>
        <dbReference type="SAM" id="SignalP"/>
    </source>
</evidence>
<protein>
    <submittedName>
        <fullName evidence="2">Uncharacterized protein</fullName>
    </submittedName>
</protein>
<sequence length="185" mass="19214">MLFRNVFALVLVSVAFANPLEKRQGTNTNAEILPPLDALQTNVTLATNQIQLLQDGHTASDATVGPQILGMAAAFNQTATALSAISPSIGSNTTAPTNNDVAVDLGDSLSKLTATLSAITPAIVPSISTFLSELDPAVANAVDAFNKTAPPASSSFVHILMLDARQFFADENMTETLTALGFPGE</sequence>
<accession>A0A0D0CSU6</accession>
<proteinExistence type="predicted"/>
<dbReference type="Proteomes" id="UP000053593">
    <property type="component" value="Unassembled WGS sequence"/>
</dbReference>
<feature type="chain" id="PRO_5002208805" evidence="1">
    <location>
        <begin position="18"/>
        <end position="185"/>
    </location>
</feature>
<reference evidence="2 3" key="1">
    <citation type="submission" date="2014-04" db="EMBL/GenBank/DDBJ databases">
        <title>Evolutionary Origins and Diversification of the Mycorrhizal Mutualists.</title>
        <authorList>
            <consortium name="DOE Joint Genome Institute"/>
            <consortium name="Mycorrhizal Genomics Consortium"/>
            <person name="Kohler A."/>
            <person name="Kuo A."/>
            <person name="Nagy L.G."/>
            <person name="Floudas D."/>
            <person name="Copeland A."/>
            <person name="Barry K.W."/>
            <person name="Cichocki N."/>
            <person name="Veneault-Fourrey C."/>
            <person name="LaButti K."/>
            <person name="Lindquist E.A."/>
            <person name="Lipzen A."/>
            <person name="Lundell T."/>
            <person name="Morin E."/>
            <person name="Murat C."/>
            <person name="Riley R."/>
            <person name="Ohm R."/>
            <person name="Sun H."/>
            <person name="Tunlid A."/>
            <person name="Henrissat B."/>
            <person name="Grigoriev I.V."/>
            <person name="Hibbett D.S."/>
            <person name="Martin F."/>
        </authorList>
    </citation>
    <scope>NUCLEOTIDE SEQUENCE [LARGE SCALE GENOMIC DNA]</scope>
    <source>
        <strain evidence="2 3">FD-317 M1</strain>
    </source>
</reference>
<evidence type="ECO:0000313" key="2">
    <source>
        <dbReference type="EMBL" id="KIK62437.1"/>
    </source>
</evidence>